<reference evidence="1" key="1">
    <citation type="submission" date="2021-03" db="EMBL/GenBank/DDBJ databases">
        <title>novel species isolated from a fishpond in China.</title>
        <authorList>
            <person name="Lu H."/>
            <person name="Cai Z."/>
        </authorList>
    </citation>
    <scope>NUCLEOTIDE SEQUENCE</scope>
    <source>
        <strain evidence="1">JCM 30855</strain>
    </source>
</reference>
<accession>A0A939DN21</accession>
<dbReference type="RefSeq" id="WP_206573230.1">
    <property type="nucleotide sequence ID" value="NZ_JAFKCV010000003.1"/>
</dbReference>
<dbReference type="AlphaFoldDB" id="A0A939DN21"/>
<name>A0A939DN21_9ALTE</name>
<dbReference type="EMBL" id="JAFKCV010000003">
    <property type="protein sequence ID" value="MBN7825130.1"/>
    <property type="molecule type" value="Genomic_DNA"/>
</dbReference>
<sequence>MKCACNCGGMTAGGNFLPGHDQRLRAELERRVGGIINLRMLVEAAEHFVEGNIGSYQFNGMVKELFENISPNKNGA</sequence>
<keyword evidence="2" id="KW-1185">Reference proteome</keyword>
<dbReference type="Proteomes" id="UP000664654">
    <property type="component" value="Unassembled WGS sequence"/>
</dbReference>
<evidence type="ECO:0000313" key="1">
    <source>
        <dbReference type="EMBL" id="MBN7825130.1"/>
    </source>
</evidence>
<protein>
    <submittedName>
        <fullName evidence="1">Uncharacterized protein</fullName>
    </submittedName>
</protein>
<comment type="caution">
    <text evidence="1">The sequence shown here is derived from an EMBL/GenBank/DDBJ whole genome shotgun (WGS) entry which is preliminary data.</text>
</comment>
<organism evidence="1 2">
    <name type="scientific">Bowmanella dokdonensis</name>
    <dbReference type="NCBI Taxonomy" id="751969"/>
    <lineage>
        <taxon>Bacteria</taxon>
        <taxon>Pseudomonadati</taxon>
        <taxon>Pseudomonadota</taxon>
        <taxon>Gammaproteobacteria</taxon>
        <taxon>Alteromonadales</taxon>
        <taxon>Alteromonadaceae</taxon>
        <taxon>Bowmanella</taxon>
    </lineage>
</organism>
<proteinExistence type="predicted"/>
<evidence type="ECO:0000313" key="2">
    <source>
        <dbReference type="Proteomes" id="UP000664654"/>
    </source>
</evidence>
<gene>
    <name evidence="1" type="ORF">J0A66_07830</name>
</gene>